<dbReference type="InterPro" id="IPR004556">
    <property type="entry name" value="HemK-like"/>
</dbReference>
<keyword evidence="2 5" id="KW-0808">Transferase</keyword>
<dbReference type="HAMAP" id="MF_02126">
    <property type="entry name" value="RF_methyltr_PrmC"/>
    <property type="match status" value="1"/>
</dbReference>
<dbReference type="Pfam" id="PF17827">
    <property type="entry name" value="PrmC_N"/>
    <property type="match status" value="1"/>
</dbReference>
<dbReference type="InterPro" id="IPR019874">
    <property type="entry name" value="RF_methyltr_PrmC"/>
</dbReference>
<keyword evidence="1 5" id="KW-0489">Methyltransferase</keyword>
<dbReference type="Gene3D" id="1.10.8.10">
    <property type="entry name" value="DNA helicase RuvA subunit, C-terminal domain"/>
    <property type="match status" value="1"/>
</dbReference>
<dbReference type="STRING" id="690567.247"/>
<keyword evidence="9" id="KW-1185">Reference proteome</keyword>
<dbReference type="RefSeq" id="WP_046494887.1">
    <property type="nucleotide sequence ID" value="NZ_CGIH01000004.1"/>
</dbReference>
<organism evidence="8 9">
    <name type="scientific">Syntrophomonas zehnderi OL-4</name>
    <dbReference type="NCBI Taxonomy" id="690567"/>
    <lineage>
        <taxon>Bacteria</taxon>
        <taxon>Bacillati</taxon>
        <taxon>Bacillota</taxon>
        <taxon>Clostridia</taxon>
        <taxon>Eubacteriales</taxon>
        <taxon>Syntrophomonadaceae</taxon>
        <taxon>Syntrophomonas</taxon>
    </lineage>
</organism>
<dbReference type="InterPro" id="IPR050320">
    <property type="entry name" value="N5-glutamine_MTase"/>
</dbReference>
<dbReference type="EC" id="2.1.1.297" evidence="5"/>
<evidence type="ECO:0000256" key="3">
    <source>
        <dbReference type="ARBA" id="ARBA00022691"/>
    </source>
</evidence>
<dbReference type="Proteomes" id="UP000045545">
    <property type="component" value="Unassembled WGS sequence"/>
</dbReference>
<dbReference type="PANTHER" id="PTHR18895:SF74">
    <property type="entry name" value="MTRF1L RELEASE FACTOR GLUTAMINE METHYLTRANSFERASE"/>
    <property type="match status" value="1"/>
</dbReference>
<protein>
    <recommendedName>
        <fullName evidence="5">Release factor glutamine methyltransferase</fullName>
        <shortName evidence="5">RF MTase</shortName>
        <ecNumber evidence="5">2.1.1.297</ecNumber>
    </recommendedName>
    <alternativeName>
        <fullName evidence="5">N5-glutamine methyltransferase PrmC</fullName>
    </alternativeName>
    <alternativeName>
        <fullName evidence="5">Protein-(glutamine-N5) MTase PrmC</fullName>
    </alternativeName>
    <alternativeName>
        <fullName evidence="5">Protein-glutamine N-methyltransferase PrmC</fullName>
    </alternativeName>
</protein>
<evidence type="ECO:0000259" key="7">
    <source>
        <dbReference type="Pfam" id="PF17827"/>
    </source>
</evidence>
<dbReference type="SUPFAM" id="SSF53335">
    <property type="entry name" value="S-adenosyl-L-methionine-dependent methyltransferases"/>
    <property type="match status" value="1"/>
</dbReference>
<name>A0A0E4G915_9FIRM</name>
<sequence>MQRIWRIKDLLEWTTRYFFDRGIAESRLEAEILLAQVVQKDRVYLYANYEEPINAGEREIYREYIKRRISGEPTAYITGHKEFMSLDFKVTPDVLIPRADTEVLVETALALAQAENLKQIIDVGTGSGAIAVSLGVYLQDARIFASDVSPQALAVARENACNNNVQIHFIEGDLLQPLLSYKDQEVCSQDICQEVLAGYSINKATGMQFDMITANLPYIPDSEKIHLDKQVRDFEPHLALFAEGDGLELYRKLLPQAYALLKPAGIILLEIDPRQAVAVPDMMQGFTDIGIIKDLAGRARVVQARRDNHV</sequence>
<dbReference type="InterPro" id="IPR040758">
    <property type="entry name" value="PrmC_N"/>
</dbReference>
<comment type="function">
    <text evidence="5">Methylates the class 1 translation termination release factors RF1/PrfA and RF2/PrfB on the glutamine residue of the universally conserved GGQ motif.</text>
</comment>
<comment type="similarity">
    <text evidence="5">Belongs to the protein N5-glutamine methyltransferase family. PrmC subfamily.</text>
</comment>
<dbReference type="NCBIfam" id="TIGR03534">
    <property type="entry name" value="RF_mod_PrmC"/>
    <property type="match status" value="1"/>
</dbReference>
<evidence type="ECO:0000259" key="6">
    <source>
        <dbReference type="Pfam" id="PF05175"/>
    </source>
</evidence>
<dbReference type="Gene3D" id="3.40.50.150">
    <property type="entry name" value="Vaccinia Virus protein VP39"/>
    <property type="match status" value="1"/>
</dbReference>
<evidence type="ECO:0000256" key="4">
    <source>
        <dbReference type="ARBA" id="ARBA00048391"/>
    </source>
</evidence>
<evidence type="ECO:0000256" key="2">
    <source>
        <dbReference type="ARBA" id="ARBA00022679"/>
    </source>
</evidence>
<dbReference type="Pfam" id="PF05175">
    <property type="entry name" value="MTS"/>
    <property type="match status" value="1"/>
</dbReference>
<accession>A0A0E4G915</accession>
<reference evidence="8 9" key="1">
    <citation type="submission" date="2015-03" db="EMBL/GenBank/DDBJ databases">
        <authorList>
            <person name="Murphy D."/>
        </authorList>
    </citation>
    <scope>NUCLEOTIDE SEQUENCE [LARGE SCALE GENOMIC DNA]</scope>
    <source>
        <strain evidence="8 9">OL-4</strain>
    </source>
</reference>
<evidence type="ECO:0000256" key="1">
    <source>
        <dbReference type="ARBA" id="ARBA00022603"/>
    </source>
</evidence>
<feature type="domain" description="Release factor glutamine methyltransferase N-terminal" evidence="7">
    <location>
        <begin position="9"/>
        <end position="79"/>
    </location>
</feature>
<comment type="caution">
    <text evidence="5">Lacks conserved residue(s) required for the propagation of feature annotation.</text>
</comment>
<dbReference type="GO" id="GO:0102559">
    <property type="term" value="F:peptide chain release factor N(5)-glutamine methyltransferase activity"/>
    <property type="evidence" value="ECO:0007669"/>
    <property type="project" value="UniProtKB-EC"/>
</dbReference>
<gene>
    <name evidence="5" type="primary">prmC</name>
    <name evidence="8" type="ORF">247</name>
</gene>
<dbReference type="OrthoDB" id="9784805at2"/>
<evidence type="ECO:0000313" key="8">
    <source>
        <dbReference type="EMBL" id="CFX02647.1"/>
    </source>
</evidence>
<comment type="catalytic activity">
    <reaction evidence="4 5">
        <text>L-glutaminyl-[peptide chain release factor] + S-adenosyl-L-methionine = N(5)-methyl-L-glutaminyl-[peptide chain release factor] + S-adenosyl-L-homocysteine + H(+)</text>
        <dbReference type="Rhea" id="RHEA:42896"/>
        <dbReference type="Rhea" id="RHEA-COMP:10271"/>
        <dbReference type="Rhea" id="RHEA-COMP:10272"/>
        <dbReference type="ChEBI" id="CHEBI:15378"/>
        <dbReference type="ChEBI" id="CHEBI:30011"/>
        <dbReference type="ChEBI" id="CHEBI:57856"/>
        <dbReference type="ChEBI" id="CHEBI:59789"/>
        <dbReference type="ChEBI" id="CHEBI:61891"/>
        <dbReference type="EC" id="2.1.1.297"/>
    </reaction>
</comment>
<dbReference type="EMBL" id="CGIH01000004">
    <property type="protein sequence ID" value="CFX02647.1"/>
    <property type="molecule type" value="Genomic_DNA"/>
</dbReference>
<proteinExistence type="inferred from homology"/>
<evidence type="ECO:0000256" key="5">
    <source>
        <dbReference type="HAMAP-Rule" id="MF_02126"/>
    </source>
</evidence>
<dbReference type="InterPro" id="IPR029063">
    <property type="entry name" value="SAM-dependent_MTases_sf"/>
</dbReference>
<feature type="domain" description="Methyltransferase small" evidence="6">
    <location>
        <begin position="113"/>
        <end position="178"/>
    </location>
</feature>
<keyword evidence="3 5" id="KW-0949">S-adenosyl-L-methionine</keyword>
<feature type="binding site" evidence="5">
    <location>
        <begin position="124"/>
        <end position="128"/>
    </location>
    <ligand>
        <name>S-adenosyl-L-methionine</name>
        <dbReference type="ChEBI" id="CHEBI:59789"/>
    </ligand>
</feature>
<dbReference type="CDD" id="cd02440">
    <property type="entry name" value="AdoMet_MTases"/>
    <property type="match status" value="1"/>
</dbReference>
<dbReference type="InterPro" id="IPR007848">
    <property type="entry name" value="Small_mtfrase_dom"/>
</dbReference>
<dbReference type="GO" id="GO:0032259">
    <property type="term" value="P:methylation"/>
    <property type="evidence" value="ECO:0007669"/>
    <property type="project" value="UniProtKB-KW"/>
</dbReference>
<feature type="binding site" evidence="5">
    <location>
        <position position="147"/>
    </location>
    <ligand>
        <name>S-adenosyl-L-methionine</name>
        <dbReference type="ChEBI" id="CHEBI:59789"/>
    </ligand>
</feature>
<dbReference type="AlphaFoldDB" id="A0A0E4G915"/>
<dbReference type="NCBIfam" id="TIGR00536">
    <property type="entry name" value="hemK_fam"/>
    <property type="match status" value="1"/>
</dbReference>
<dbReference type="PANTHER" id="PTHR18895">
    <property type="entry name" value="HEMK METHYLTRANSFERASE"/>
    <property type="match status" value="1"/>
</dbReference>
<feature type="binding site" evidence="5">
    <location>
        <position position="215"/>
    </location>
    <ligand>
        <name>S-adenosyl-L-methionine</name>
        <dbReference type="ChEBI" id="CHEBI:59789"/>
    </ligand>
</feature>
<evidence type="ECO:0000313" key="9">
    <source>
        <dbReference type="Proteomes" id="UP000045545"/>
    </source>
</evidence>